<comment type="caution">
    <text evidence="13">The sequence shown here is derived from an EMBL/GenBank/DDBJ whole genome shotgun (WGS) entry which is preliminary data.</text>
</comment>
<evidence type="ECO:0000256" key="3">
    <source>
        <dbReference type="ARBA" id="ARBA00022475"/>
    </source>
</evidence>
<feature type="transmembrane region" description="Helical" evidence="11">
    <location>
        <begin position="20"/>
        <end position="41"/>
    </location>
</feature>
<comment type="subcellular location">
    <subcellularLocation>
        <location evidence="1">Cell inner membrane</location>
        <topology evidence="1">Single-pass membrane protein</topology>
    </subcellularLocation>
</comment>
<dbReference type="GO" id="GO:0015628">
    <property type="term" value="P:protein secretion by the type II secretion system"/>
    <property type="evidence" value="ECO:0007669"/>
    <property type="project" value="InterPro"/>
</dbReference>
<evidence type="ECO:0000256" key="4">
    <source>
        <dbReference type="ARBA" id="ARBA00022481"/>
    </source>
</evidence>
<keyword evidence="7 11" id="KW-1133">Transmembrane helix</keyword>
<evidence type="ECO:0000256" key="8">
    <source>
        <dbReference type="ARBA" id="ARBA00023136"/>
    </source>
</evidence>
<keyword evidence="4" id="KW-0488">Methylation</keyword>
<dbReference type="Proteomes" id="UP000487117">
    <property type="component" value="Unassembled WGS sequence"/>
</dbReference>
<dbReference type="InterPro" id="IPR045584">
    <property type="entry name" value="Pilin-like"/>
</dbReference>
<keyword evidence="8 11" id="KW-0472">Membrane</keyword>
<keyword evidence="6 11" id="KW-0812">Transmembrane</keyword>
<dbReference type="InterPro" id="IPR022346">
    <property type="entry name" value="T2SS_GspH"/>
</dbReference>
<accession>A0A7V8JMJ2</accession>
<dbReference type="AlphaFoldDB" id="A0A7V8JMJ2"/>
<reference evidence="14" key="1">
    <citation type="journal article" date="2020" name="MBio">
        <title>Horizontal gene transfer to a defensive symbiont with a reduced genome amongst a multipartite beetle microbiome.</title>
        <authorList>
            <person name="Waterworth S.C."/>
            <person name="Florez L.V."/>
            <person name="Rees E.R."/>
            <person name="Hertweck C."/>
            <person name="Kaltenpoth M."/>
            <person name="Kwan J.C."/>
        </authorList>
    </citation>
    <scope>NUCLEOTIDE SEQUENCE [LARGE SCALE GENOMIC DNA]</scope>
</reference>
<keyword evidence="3" id="KW-1003">Cell membrane</keyword>
<evidence type="ECO:0000256" key="11">
    <source>
        <dbReference type="SAM" id="Phobius"/>
    </source>
</evidence>
<name>A0A7V8JMJ2_STEMA</name>
<gene>
    <name evidence="13" type="ORF">GAK31_01860</name>
</gene>
<protein>
    <recommendedName>
        <fullName evidence="2">Type II secretion system protein H</fullName>
    </recommendedName>
    <alternativeName>
        <fullName evidence="10">General secretion pathway protein H</fullName>
    </alternativeName>
</protein>
<sequence length="181" mass="19655">MDRLRPARRCPARLARGAHLLELLLVVLLLAVLSTLAWPALNAMLLRYRADALQLSLHASLSGARSRALSERSLVGLCASEDGATCSLAWSAVWIVYRSGERRAPPASPADVLVRHRGRADITVHAQASSGRPLLFFQPDGRSPGANLTLRICAGNRLHGRLVVNNGGRTRSERVVRETPC</sequence>
<dbReference type="SUPFAM" id="SSF54523">
    <property type="entry name" value="Pili subunits"/>
    <property type="match status" value="1"/>
</dbReference>
<evidence type="ECO:0000256" key="1">
    <source>
        <dbReference type="ARBA" id="ARBA00004377"/>
    </source>
</evidence>
<evidence type="ECO:0000313" key="14">
    <source>
        <dbReference type="Proteomes" id="UP000487117"/>
    </source>
</evidence>
<evidence type="ECO:0000256" key="2">
    <source>
        <dbReference type="ARBA" id="ARBA00021549"/>
    </source>
</evidence>
<dbReference type="Gene3D" id="3.55.40.10">
    <property type="entry name" value="minor pseudopilin epsh domain"/>
    <property type="match status" value="1"/>
</dbReference>
<evidence type="ECO:0000313" key="13">
    <source>
        <dbReference type="EMBL" id="KAF1016363.1"/>
    </source>
</evidence>
<organism evidence="13 14">
    <name type="scientific">Stenotrophomonas maltophilia</name>
    <name type="common">Pseudomonas maltophilia</name>
    <name type="synonym">Xanthomonas maltophilia</name>
    <dbReference type="NCBI Taxonomy" id="40324"/>
    <lineage>
        <taxon>Bacteria</taxon>
        <taxon>Pseudomonadati</taxon>
        <taxon>Pseudomonadota</taxon>
        <taxon>Gammaproteobacteria</taxon>
        <taxon>Lysobacterales</taxon>
        <taxon>Lysobacteraceae</taxon>
        <taxon>Stenotrophomonas</taxon>
        <taxon>Stenotrophomonas maltophilia group</taxon>
    </lineage>
</organism>
<evidence type="ECO:0000256" key="10">
    <source>
        <dbReference type="ARBA" id="ARBA00030775"/>
    </source>
</evidence>
<evidence type="ECO:0000256" key="5">
    <source>
        <dbReference type="ARBA" id="ARBA00022519"/>
    </source>
</evidence>
<comment type="similarity">
    <text evidence="9">Belongs to the GSP H family.</text>
</comment>
<evidence type="ECO:0000259" key="12">
    <source>
        <dbReference type="Pfam" id="PF12019"/>
    </source>
</evidence>
<dbReference type="Pfam" id="PF12019">
    <property type="entry name" value="GspH"/>
    <property type="match status" value="1"/>
</dbReference>
<proteinExistence type="inferred from homology"/>
<dbReference type="GO" id="GO:0005886">
    <property type="term" value="C:plasma membrane"/>
    <property type="evidence" value="ECO:0007669"/>
    <property type="project" value="UniProtKB-SubCell"/>
</dbReference>
<dbReference type="GO" id="GO:0015627">
    <property type="term" value="C:type II protein secretion system complex"/>
    <property type="evidence" value="ECO:0007669"/>
    <property type="project" value="InterPro"/>
</dbReference>
<feature type="domain" description="General secretion pathway GspH" evidence="12">
    <location>
        <begin position="56"/>
        <end position="168"/>
    </location>
</feature>
<evidence type="ECO:0000256" key="6">
    <source>
        <dbReference type="ARBA" id="ARBA00022692"/>
    </source>
</evidence>
<dbReference type="EMBL" id="WNDS01000002">
    <property type="protein sequence ID" value="KAF1016363.1"/>
    <property type="molecule type" value="Genomic_DNA"/>
</dbReference>
<evidence type="ECO:0000256" key="7">
    <source>
        <dbReference type="ARBA" id="ARBA00022989"/>
    </source>
</evidence>
<keyword evidence="5" id="KW-0997">Cell inner membrane</keyword>
<evidence type="ECO:0000256" key="9">
    <source>
        <dbReference type="ARBA" id="ARBA00025772"/>
    </source>
</evidence>